<sequence length="139" mass="14450">MVAGVDDSAAAPGVLAFAAQRATVLKAPLRIIHAWAPMAGLREGTPTVTGVVTGSKRQPFDDMVSLVRDAYPDLQIEADALVDRPAAALIAASAKAQLLVVGTRGLGAFRGLFLGSISQKMLRHASCPVAVVHDPIDQL</sequence>
<dbReference type="Pfam" id="PF00582">
    <property type="entry name" value="Usp"/>
    <property type="match status" value="1"/>
</dbReference>
<dbReference type="InterPro" id="IPR006016">
    <property type="entry name" value="UspA"/>
</dbReference>
<comment type="caution">
    <text evidence="3">The sequence shown here is derived from an EMBL/GenBank/DDBJ whole genome shotgun (WGS) entry which is preliminary data.</text>
</comment>
<dbReference type="PANTHER" id="PTHR46553:SF3">
    <property type="entry name" value="ADENINE NUCLEOTIDE ALPHA HYDROLASES-LIKE SUPERFAMILY PROTEIN"/>
    <property type="match status" value="1"/>
</dbReference>
<feature type="domain" description="UspA" evidence="2">
    <location>
        <begin position="2"/>
        <end position="133"/>
    </location>
</feature>
<dbReference type="InterPro" id="IPR006015">
    <property type="entry name" value="Universal_stress_UspA"/>
</dbReference>
<evidence type="ECO:0000259" key="2">
    <source>
        <dbReference type="Pfam" id="PF00582"/>
    </source>
</evidence>
<evidence type="ECO:0000256" key="1">
    <source>
        <dbReference type="ARBA" id="ARBA00008791"/>
    </source>
</evidence>
<organism evidence="3 4">
    <name type="scientific">Actinoplanes xinjiangensis</name>
    <dbReference type="NCBI Taxonomy" id="512350"/>
    <lineage>
        <taxon>Bacteria</taxon>
        <taxon>Bacillati</taxon>
        <taxon>Actinomycetota</taxon>
        <taxon>Actinomycetes</taxon>
        <taxon>Micromonosporales</taxon>
        <taxon>Micromonosporaceae</taxon>
        <taxon>Actinoplanes</taxon>
    </lineage>
</organism>
<reference evidence="3 4" key="1">
    <citation type="submission" date="2018-05" db="EMBL/GenBank/DDBJ databases">
        <title>Genomic Encyclopedia of Archaeal and Bacterial Type Strains, Phase II (KMG-II): from individual species to whole genera.</title>
        <authorList>
            <person name="Goeker M."/>
        </authorList>
    </citation>
    <scope>NUCLEOTIDE SEQUENCE [LARGE SCALE GENOMIC DNA]</scope>
    <source>
        <strain evidence="3 4">DSM 45184</strain>
    </source>
</reference>
<protein>
    <submittedName>
        <fullName evidence="3">Nucleotide-binding universal stress UspA family protein</fullName>
    </submittedName>
</protein>
<name>A0A316F4Q5_9ACTN</name>
<comment type="similarity">
    <text evidence="1">Belongs to the universal stress protein A family.</text>
</comment>
<dbReference type="PRINTS" id="PR01438">
    <property type="entry name" value="UNVRSLSTRESS"/>
</dbReference>
<dbReference type="Proteomes" id="UP000245697">
    <property type="component" value="Unassembled WGS sequence"/>
</dbReference>
<dbReference type="AlphaFoldDB" id="A0A316F4Q5"/>
<dbReference type="PANTHER" id="PTHR46553">
    <property type="entry name" value="ADENINE NUCLEOTIDE ALPHA HYDROLASES-LIKE SUPERFAMILY PROTEIN"/>
    <property type="match status" value="1"/>
</dbReference>
<proteinExistence type="inferred from homology"/>
<dbReference type="RefSeq" id="WP_158319460.1">
    <property type="nucleotide sequence ID" value="NZ_BONA01000076.1"/>
</dbReference>
<gene>
    <name evidence="3" type="ORF">BC793_121115</name>
</gene>
<dbReference type="InterPro" id="IPR014729">
    <property type="entry name" value="Rossmann-like_a/b/a_fold"/>
</dbReference>
<dbReference type="Gene3D" id="3.40.50.620">
    <property type="entry name" value="HUPs"/>
    <property type="match status" value="1"/>
</dbReference>
<accession>A0A316F4Q5</accession>
<dbReference type="EMBL" id="QGGR01000021">
    <property type="protein sequence ID" value="PWK39848.1"/>
    <property type="molecule type" value="Genomic_DNA"/>
</dbReference>
<dbReference type="SUPFAM" id="SSF52402">
    <property type="entry name" value="Adenine nucleotide alpha hydrolases-like"/>
    <property type="match status" value="1"/>
</dbReference>
<evidence type="ECO:0000313" key="4">
    <source>
        <dbReference type="Proteomes" id="UP000245697"/>
    </source>
</evidence>
<keyword evidence="4" id="KW-1185">Reference proteome</keyword>
<dbReference type="OrthoDB" id="3174546at2"/>
<evidence type="ECO:0000313" key="3">
    <source>
        <dbReference type="EMBL" id="PWK39848.1"/>
    </source>
</evidence>